<feature type="compositionally biased region" description="Polar residues" evidence="1">
    <location>
        <begin position="338"/>
        <end position="350"/>
    </location>
</feature>
<dbReference type="EMBL" id="CAIX01000016">
    <property type="protein sequence ID" value="CCI41262.1"/>
    <property type="molecule type" value="Genomic_DNA"/>
</dbReference>
<evidence type="ECO:0000313" key="3">
    <source>
        <dbReference type="Proteomes" id="UP000053237"/>
    </source>
</evidence>
<feature type="region of interest" description="Disordered" evidence="1">
    <location>
        <begin position="148"/>
        <end position="228"/>
    </location>
</feature>
<accession>A0A024G3W7</accession>
<keyword evidence="3" id="KW-1185">Reference proteome</keyword>
<feature type="region of interest" description="Disordered" evidence="1">
    <location>
        <begin position="98"/>
        <end position="126"/>
    </location>
</feature>
<feature type="compositionally biased region" description="Basic residues" evidence="1">
    <location>
        <begin position="357"/>
        <end position="366"/>
    </location>
</feature>
<feature type="region of interest" description="Disordered" evidence="1">
    <location>
        <begin position="416"/>
        <end position="437"/>
    </location>
</feature>
<comment type="caution">
    <text evidence="2">The sequence shown here is derived from an EMBL/GenBank/DDBJ whole genome shotgun (WGS) entry which is preliminary data.</text>
</comment>
<protein>
    <submittedName>
        <fullName evidence="2">Uncharacterized protein</fullName>
    </submittedName>
</protein>
<evidence type="ECO:0000313" key="2">
    <source>
        <dbReference type="EMBL" id="CCI41262.1"/>
    </source>
</evidence>
<feature type="compositionally biased region" description="Basic and acidic residues" evidence="1">
    <location>
        <begin position="278"/>
        <end position="298"/>
    </location>
</feature>
<feature type="compositionally biased region" description="Pro residues" evidence="1">
    <location>
        <begin position="167"/>
        <end position="176"/>
    </location>
</feature>
<feature type="compositionally biased region" description="Basic and acidic residues" evidence="1">
    <location>
        <begin position="98"/>
        <end position="111"/>
    </location>
</feature>
<feature type="region of interest" description="Disordered" evidence="1">
    <location>
        <begin position="278"/>
        <end position="395"/>
    </location>
</feature>
<dbReference type="InParanoid" id="A0A024G3W7"/>
<dbReference type="AlphaFoldDB" id="A0A024G3W7"/>
<organism evidence="2 3">
    <name type="scientific">Albugo candida</name>
    <dbReference type="NCBI Taxonomy" id="65357"/>
    <lineage>
        <taxon>Eukaryota</taxon>
        <taxon>Sar</taxon>
        <taxon>Stramenopiles</taxon>
        <taxon>Oomycota</taxon>
        <taxon>Peronosporomycetes</taxon>
        <taxon>Albuginales</taxon>
        <taxon>Albuginaceae</taxon>
        <taxon>Albugo</taxon>
    </lineage>
</organism>
<feature type="compositionally biased region" description="Basic and acidic residues" evidence="1">
    <location>
        <begin position="189"/>
        <end position="200"/>
    </location>
</feature>
<gene>
    <name evidence="2" type="ORF">BN9_020460</name>
</gene>
<name>A0A024G3W7_9STRA</name>
<proteinExistence type="predicted"/>
<feature type="compositionally biased region" description="Basic residues" evidence="1">
    <location>
        <begin position="323"/>
        <end position="333"/>
    </location>
</feature>
<reference evidence="2 3" key="1">
    <citation type="submission" date="2012-05" db="EMBL/GenBank/DDBJ databases">
        <title>Recombination and specialization in a pathogen metapopulation.</title>
        <authorList>
            <person name="Gardiner A."/>
            <person name="Kemen E."/>
            <person name="Schultz-Larsen T."/>
            <person name="MacLean D."/>
            <person name="Van Oosterhout C."/>
            <person name="Jones J.D.G."/>
        </authorList>
    </citation>
    <scope>NUCLEOTIDE SEQUENCE [LARGE SCALE GENOMIC DNA]</scope>
    <source>
        <strain evidence="2 3">Ac Nc2</strain>
    </source>
</reference>
<dbReference type="Proteomes" id="UP000053237">
    <property type="component" value="Unassembled WGS sequence"/>
</dbReference>
<evidence type="ECO:0000256" key="1">
    <source>
        <dbReference type="SAM" id="MobiDB-lite"/>
    </source>
</evidence>
<sequence>MTTVAPELFLFRSFESQWKHLEIRQNRVRNQISQLELTLEGQLDEDAYRESIQRSLLNVMAQKCRLLDSSNAISGPKKEINGSSKTESISYLFVRDSQEEHQASKKPKTIDRAQISSWGEEDSKEETIVANEIPFHSSTTEELLQILSKESSESENDNSYPSLILSPPDPPSPPVPSLKTPDTIPQRSHKSDDDHCEVEKKHSKRSKCTESRPLPKKRKISHKFEKDKSEQLLKDKIVNMYQTPMKKKISKRCASSAAKRREFHALFKEMVGDRTACEVGDKSEQHKAHLGNEMDVRELNGVSHNSASEDFEKPKPPQLFDKQRRKRLSKTHSKMPASEQSQETDCSSDFQIEKSSRKVNKSRPKKEKPMTAKARKKTLPGRKQIDANSSPIFKPNEEKYSIDEVERSAISRFNSGLLGRTRKQPVPLSRPPKVAITPGRSSISSVMAQRISFRSSDTDASAPKFSFFDAFMNNSKPVIPRLKATSLSRRE</sequence>